<accession>A0A151R8B0</accession>
<dbReference type="Proteomes" id="UP000075243">
    <property type="component" value="Unassembled WGS sequence"/>
</dbReference>
<dbReference type="Gramene" id="C.cajan_36418.t">
    <property type="protein sequence ID" value="C.cajan_36418.t.cds1"/>
    <property type="gene ID" value="C.cajan_36418"/>
</dbReference>
<reference evidence="1" key="1">
    <citation type="journal article" date="2012" name="Nat. Biotechnol.">
        <title>Draft genome sequence of pigeonpea (Cajanus cajan), an orphan legume crop of resource-poor farmers.</title>
        <authorList>
            <person name="Varshney R.K."/>
            <person name="Chen W."/>
            <person name="Li Y."/>
            <person name="Bharti A.K."/>
            <person name="Saxena R.K."/>
            <person name="Schlueter J.A."/>
            <person name="Donoghue M.T."/>
            <person name="Azam S."/>
            <person name="Fan G."/>
            <person name="Whaley A.M."/>
            <person name="Farmer A.D."/>
            <person name="Sheridan J."/>
            <person name="Iwata A."/>
            <person name="Tuteja R."/>
            <person name="Penmetsa R.V."/>
            <person name="Wu W."/>
            <person name="Upadhyaya H.D."/>
            <person name="Yang S.P."/>
            <person name="Shah T."/>
            <person name="Saxena K.B."/>
            <person name="Michael T."/>
            <person name="McCombie W.R."/>
            <person name="Yang B."/>
            <person name="Zhang G."/>
            <person name="Yang H."/>
            <person name="Wang J."/>
            <person name="Spillane C."/>
            <person name="Cook D.R."/>
            <person name="May G.D."/>
            <person name="Xu X."/>
            <person name="Jackson S.A."/>
        </authorList>
    </citation>
    <scope>NUCLEOTIDE SEQUENCE [LARGE SCALE GENOMIC DNA]</scope>
</reference>
<organism evidence="1 2">
    <name type="scientific">Cajanus cajan</name>
    <name type="common">Pigeon pea</name>
    <name type="synonym">Cajanus indicus</name>
    <dbReference type="NCBI Taxonomy" id="3821"/>
    <lineage>
        <taxon>Eukaryota</taxon>
        <taxon>Viridiplantae</taxon>
        <taxon>Streptophyta</taxon>
        <taxon>Embryophyta</taxon>
        <taxon>Tracheophyta</taxon>
        <taxon>Spermatophyta</taxon>
        <taxon>Magnoliopsida</taxon>
        <taxon>eudicotyledons</taxon>
        <taxon>Gunneridae</taxon>
        <taxon>Pentapetalae</taxon>
        <taxon>rosids</taxon>
        <taxon>fabids</taxon>
        <taxon>Fabales</taxon>
        <taxon>Fabaceae</taxon>
        <taxon>Papilionoideae</taxon>
        <taxon>50 kb inversion clade</taxon>
        <taxon>NPAAA clade</taxon>
        <taxon>indigoferoid/millettioid clade</taxon>
        <taxon>Phaseoleae</taxon>
        <taxon>Cajanus</taxon>
    </lineage>
</organism>
<gene>
    <name evidence="1" type="ORF">KK1_039950</name>
</gene>
<sequence>MCETVTRKRIFFPTSSDLKLTAFSDSNWASCLDARKLVTRFSIFLSSALIVSKTLSKAKYRALANSICEIQWLIYLLQDLHILVPKPICLHSNNRPTIQIAQNPIFHEHTKHIKIHCHLVQNKIQEGIVHLLSIYSLNQLADIYTYENIITRSLSFHLVQVEHG</sequence>
<proteinExistence type="predicted"/>
<dbReference type="AlphaFoldDB" id="A0A151R8B0"/>
<dbReference type="CDD" id="cd09272">
    <property type="entry name" value="RNase_HI_RT_Ty1"/>
    <property type="match status" value="1"/>
</dbReference>
<evidence type="ECO:0000313" key="2">
    <source>
        <dbReference type="Proteomes" id="UP000075243"/>
    </source>
</evidence>
<protein>
    <submittedName>
        <fullName evidence="1">Copia protein</fullName>
    </submittedName>
</protein>
<dbReference type="PANTHER" id="PTHR11439">
    <property type="entry name" value="GAG-POL-RELATED RETROTRANSPOSON"/>
    <property type="match status" value="1"/>
</dbReference>
<dbReference type="EMBL" id="KQ483967">
    <property type="protein sequence ID" value="KYP38782.1"/>
    <property type="molecule type" value="Genomic_DNA"/>
</dbReference>
<dbReference type="PANTHER" id="PTHR11439:SF498">
    <property type="entry name" value="DNAK FAMILY PROTEIN"/>
    <property type="match status" value="1"/>
</dbReference>
<evidence type="ECO:0000313" key="1">
    <source>
        <dbReference type="EMBL" id="KYP38782.1"/>
    </source>
</evidence>
<name>A0A151R8B0_CAJCA</name>
<dbReference type="STRING" id="3821.A0A151R8B0"/>
<keyword evidence="2" id="KW-1185">Reference proteome</keyword>